<dbReference type="PROSITE" id="PS51208">
    <property type="entry name" value="AUTOTRANSPORTER"/>
    <property type="match status" value="1"/>
</dbReference>
<dbReference type="GO" id="GO:0019867">
    <property type="term" value="C:outer membrane"/>
    <property type="evidence" value="ECO:0007669"/>
    <property type="project" value="InterPro"/>
</dbReference>
<dbReference type="Proteomes" id="UP000368474">
    <property type="component" value="Unassembled WGS sequence"/>
</dbReference>
<dbReference type="PRINTS" id="PR01484">
    <property type="entry name" value="PRTACTNFAMLY"/>
</dbReference>
<evidence type="ECO:0000256" key="1">
    <source>
        <dbReference type="ARBA" id="ARBA00022729"/>
    </source>
</evidence>
<dbReference type="SUPFAM" id="SSF51126">
    <property type="entry name" value="Pectin lyase-like"/>
    <property type="match status" value="1"/>
</dbReference>
<feature type="chain" id="PRO_5022910475" evidence="2">
    <location>
        <begin position="36"/>
        <end position="755"/>
    </location>
</feature>
<dbReference type="InterPro" id="IPR006315">
    <property type="entry name" value="OM_autotransptr_brl_dom"/>
</dbReference>
<organism evidence="4 5">
    <name type="scientific">Pandoraea morbifera</name>
    <dbReference type="NCBI Taxonomy" id="2508300"/>
    <lineage>
        <taxon>Bacteria</taxon>
        <taxon>Pseudomonadati</taxon>
        <taxon>Pseudomonadota</taxon>
        <taxon>Betaproteobacteria</taxon>
        <taxon>Burkholderiales</taxon>
        <taxon>Burkholderiaceae</taxon>
        <taxon>Pandoraea</taxon>
    </lineage>
</organism>
<dbReference type="InterPro" id="IPR004899">
    <property type="entry name" value="Pertactin_central"/>
</dbReference>
<keyword evidence="5" id="KW-1185">Reference proteome</keyword>
<reference evidence="4 5" key="1">
    <citation type="submission" date="2019-08" db="EMBL/GenBank/DDBJ databases">
        <authorList>
            <person name="Peeters C."/>
        </authorList>
    </citation>
    <scope>NUCLEOTIDE SEQUENCE [LARGE SCALE GENOMIC DNA]</scope>
    <source>
        <strain evidence="4 5">LMG 31116</strain>
    </source>
</reference>
<feature type="domain" description="Autotransporter" evidence="3">
    <location>
        <begin position="487"/>
        <end position="755"/>
    </location>
</feature>
<dbReference type="PANTHER" id="PTHR35037:SF7">
    <property type="entry name" value="AUTOTRANSPORTER"/>
    <property type="match status" value="1"/>
</dbReference>
<dbReference type="InterPro" id="IPR051551">
    <property type="entry name" value="Autotransporter_adhesion"/>
</dbReference>
<dbReference type="SMART" id="SM00869">
    <property type="entry name" value="Autotransporter"/>
    <property type="match status" value="1"/>
</dbReference>
<dbReference type="NCBIfam" id="TIGR01414">
    <property type="entry name" value="autotrans_barl"/>
    <property type="match status" value="1"/>
</dbReference>
<dbReference type="Pfam" id="PF03797">
    <property type="entry name" value="Autotransporter"/>
    <property type="match status" value="1"/>
</dbReference>
<dbReference type="PANTHER" id="PTHR35037">
    <property type="entry name" value="C-TERMINAL REGION OF AIDA-LIKE PROTEIN"/>
    <property type="match status" value="1"/>
</dbReference>
<dbReference type="EMBL" id="CABPSD010000008">
    <property type="protein sequence ID" value="VVE20353.1"/>
    <property type="molecule type" value="Genomic_DNA"/>
</dbReference>
<dbReference type="InterPro" id="IPR011050">
    <property type="entry name" value="Pectin_lyase_fold/virulence"/>
</dbReference>
<evidence type="ECO:0000313" key="4">
    <source>
        <dbReference type="EMBL" id="VVE20353.1"/>
    </source>
</evidence>
<evidence type="ECO:0000259" key="3">
    <source>
        <dbReference type="PROSITE" id="PS51208"/>
    </source>
</evidence>
<keyword evidence="1 2" id="KW-0732">Signal</keyword>
<gene>
    <name evidence="4" type="ORF">PMO31116_03074</name>
</gene>
<dbReference type="InterPro" id="IPR003991">
    <property type="entry name" value="Pertactin_virulence_factor"/>
</dbReference>
<dbReference type="Pfam" id="PF03212">
    <property type="entry name" value="Pertactin"/>
    <property type="match status" value="1"/>
</dbReference>
<dbReference type="InterPro" id="IPR012332">
    <property type="entry name" value="Autotransporter_pectin_lyase_C"/>
</dbReference>
<dbReference type="RefSeq" id="WP_150567443.1">
    <property type="nucleotide sequence ID" value="NZ_CABPSD010000008.1"/>
</dbReference>
<dbReference type="InterPro" id="IPR036709">
    <property type="entry name" value="Autotransporte_beta_dom_sf"/>
</dbReference>
<protein>
    <submittedName>
        <fullName evidence="4">Putative autotransporter</fullName>
    </submittedName>
</protein>
<feature type="signal peptide" evidence="2">
    <location>
        <begin position="1"/>
        <end position="35"/>
    </location>
</feature>
<evidence type="ECO:0000313" key="5">
    <source>
        <dbReference type="Proteomes" id="UP000368474"/>
    </source>
</evidence>
<dbReference type="AlphaFoldDB" id="A0A5E4W8C9"/>
<proteinExistence type="predicted"/>
<dbReference type="SUPFAM" id="SSF103515">
    <property type="entry name" value="Autotransporter"/>
    <property type="match status" value="1"/>
</dbReference>
<accession>A0A5E4W8C9</accession>
<dbReference type="CDD" id="cd01343">
    <property type="entry name" value="PL1_Passenger_AT"/>
    <property type="match status" value="1"/>
</dbReference>
<dbReference type="Gene3D" id="2.40.128.130">
    <property type="entry name" value="Autotransporter beta-domain"/>
    <property type="match status" value="1"/>
</dbReference>
<dbReference type="Gene3D" id="2.160.20.20">
    <property type="match status" value="1"/>
</dbReference>
<sequence>MRTTSLRQVAAPHSPRHIARGVALLLACLVAPAQAALVDNDVAIVDAPGDPDERWTVRRGGQLILNPGVATNAVSIQSHSQLVADGATIVSTSDSSAVQLMQAQATISNSVLSSALGTGLSMGRDSISTGPSSATVSDSTIHGYAFGVNMNGGAQLALHNTHVTAGSGLAAGFNAGVVNFGGDLVVTGGSLTGANGLWVSTSQADTEPRMSAVLDGTNVVGTDGAGIRIQRQPMGPSIGQPEDALATVVIANGTTVTGSNGNLIEGFGDLDSNITVDNSQLTGNVVGSDEANMQLTLQNHASITGSLINVDSLSVDSNAKWSLSGDNHVAKVAMDNGGTIDIHGTASQGAWHTLNVDELSGNGTFGMQADLAIGESDRLNVTDATGAHKLHVSSSGKEGGVDTQLLVEQAGGDATFSLVGDKVDAGVYTYSLKQGGEAGGEQSWYLERNEEISSGADTVLGIHNALPTVWLGEHSALRSRLGEVRMGGGESGGAWARTFGSRFNASPSMGRGYAQDQWGVIAGGDAVVMRGDHGHWLVGGMLGTSTSRLDFNSGSRGTIESHTAGAYATWLGKNGYYFDGVLKYNRFGNELDVRMSDGVQSKANFVSHGVGLSAELGRTIEWQNRWFVEPFAQVAGMWASGTDFTLDNGMHARSNRTMSLLGSVGVNVGKTFETSKGTFQPYVKLAVTHEFAGANSVTINDIALDNDISGTRFEVGAGLAAQMTKRLQAYADASYSIGKRLDKPWGVNVGVRYTF</sequence>
<name>A0A5E4W8C9_9BURK</name>
<evidence type="ECO:0000256" key="2">
    <source>
        <dbReference type="SAM" id="SignalP"/>
    </source>
</evidence>
<dbReference type="InterPro" id="IPR005546">
    <property type="entry name" value="Autotransporte_beta"/>
</dbReference>